<keyword evidence="8" id="KW-0411">Iron-sulfur</keyword>
<dbReference type="EMBL" id="SJOI01000001">
    <property type="protein sequence ID" value="TCL07424.1"/>
    <property type="molecule type" value="Genomic_DNA"/>
</dbReference>
<keyword evidence="12" id="KW-1185">Reference proteome</keyword>
<dbReference type="GO" id="GO:0051539">
    <property type="term" value="F:4 iron, 4 sulfur cluster binding"/>
    <property type="evidence" value="ECO:0007669"/>
    <property type="project" value="UniProtKB-KW"/>
</dbReference>
<dbReference type="CDD" id="cd04410">
    <property type="entry name" value="DMSOR_beta-like"/>
    <property type="match status" value="1"/>
</dbReference>
<evidence type="ECO:0000259" key="9">
    <source>
        <dbReference type="PROSITE" id="PS51379"/>
    </source>
</evidence>
<organism evidence="11 12">
    <name type="scientific">Sodalis ligni</name>
    <dbReference type="NCBI Taxonomy" id="2697027"/>
    <lineage>
        <taxon>Bacteria</taxon>
        <taxon>Pseudomonadati</taxon>
        <taxon>Pseudomonadota</taxon>
        <taxon>Gammaproteobacteria</taxon>
        <taxon>Enterobacterales</taxon>
        <taxon>Bruguierivoracaceae</taxon>
        <taxon>Sodalis</taxon>
    </lineage>
</organism>
<dbReference type="SUPFAM" id="SSF54862">
    <property type="entry name" value="4Fe-4S ferredoxins"/>
    <property type="match status" value="1"/>
</dbReference>
<dbReference type="PROSITE" id="PS51379">
    <property type="entry name" value="4FE4S_FER_2"/>
    <property type="match status" value="2"/>
</dbReference>
<dbReference type="InterPro" id="IPR001989">
    <property type="entry name" value="Radical_activat_CS"/>
</dbReference>
<dbReference type="PIRSF" id="PIRSF000371">
    <property type="entry name" value="PFL_act_enz"/>
    <property type="match status" value="1"/>
</dbReference>
<gene>
    <name evidence="11" type="ORF">EZJ58_5750</name>
</gene>
<dbReference type="Proteomes" id="UP000294555">
    <property type="component" value="Unassembled WGS sequence"/>
</dbReference>
<dbReference type="AlphaFoldDB" id="A0A4R1NI39"/>
<evidence type="ECO:0000256" key="5">
    <source>
        <dbReference type="ARBA" id="ARBA00022723"/>
    </source>
</evidence>
<evidence type="ECO:0000313" key="12">
    <source>
        <dbReference type="Proteomes" id="UP000294555"/>
    </source>
</evidence>
<dbReference type="InterPro" id="IPR040074">
    <property type="entry name" value="BssD/PflA/YjjW"/>
</dbReference>
<dbReference type="Pfam" id="PF04055">
    <property type="entry name" value="Radical_SAM"/>
    <property type="match status" value="1"/>
</dbReference>
<dbReference type="Gene3D" id="3.30.70.20">
    <property type="match status" value="1"/>
</dbReference>
<keyword evidence="6" id="KW-0560">Oxidoreductase</keyword>
<dbReference type="InterPro" id="IPR007197">
    <property type="entry name" value="rSAM"/>
</dbReference>
<dbReference type="SFLD" id="SFLDG01066">
    <property type="entry name" value="organic_radical-activating_enz"/>
    <property type="match status" value="1"/>
</dbReference>
<dbReference type="PANTHER" id="PTHR30352:SF4">
    <property type="entry name" value="PYRUVATE FORMATE-LYASE 2-ACTIVATING ENZYME"/>
    <property type="match status" value="1"/>
</dbReference>
<evidence type="ECO:0000256" key="4">
    <source>
        <dbReference type="ARBA" id="ARBA00022691"/>
    </source>
</evidence>
<dbReference type="SFLD" id="SFLDS00029">
    <property type="entry name" value="Radical_SAM"/>
    <property type="match status" value="1"/>
</dbReference>
<proteinExistence type="inferred from homology"/>
<dbReference type="PROSITE" id="PS51918">
    <property type="entry name" value="RADICAL_SAM"/>
    <property type="match status" value="1"/>
</dbReference>
<keyword evidence="7" id="KW-0408">Iron</keyword>
<dbReference type="OrthoDB" id="9782387at2"/>
<sequence>MAAIDSEQTGTVFNIQKFSLHDGPGIRTIVFLKGCYLACKWCSNPESQKTEPEMFYHERNCIHCGRCVAACPIGAIDPKRPGLIDREACTHCGACAQACPAGAMVQSGTKMTVAQVMDELRKDETHYRRSGGGITLSGGEALAQPDFTEALLKACKARGWHTAMESTGIASLKVLERVIPLLDLLLLDIKTFYSARHEEFTGHPNEVILRNALAISELAKNIAVRVPVIPTFNDDEQSIRAIATFVTHMKNVSRLHLLPYHNYGQNKYSLLGRQYGLIGIKPPEDGRLQKYKTIVESLGIACVIGG</sequence>
<keyword evidence="3" id="KW-0004">4Fe-4S</keyword>
<dbReference type="InterPro" id="IPR017900">
    <property type="entry name" value="4Fe4S_Fe_S_CS"/>
</dbReference>
<comment type="cofactor">
    <cofactor evidence="1">
        <name>[4Fe-4S] cluster</name>
        <dbReference type="ChEBI" id="CHEBI:49883"/>
    </cofactor>
</comment>
<feature type="domain" description="Radical SAM core" evidence="10">
    <location>
        <begin position="21"/>
        <end position="301"/>
    </location>
</feature>
<comment type="similarity">
    <text evidence="2">Belongs to the organic radical-activating enzymes family.</text>
</comment>
<reference evidence="11 12" key="1">
    <citation type="submission" date="2019-02" db="EMBL/GenBank/DDBJ databases">
        <title>Investigation of anaerobic lignin degradation for improved lignocellulosic biofuels.</title>
        <authorList>
            <person name="Deangelis K."/>
        </authorList>
    </citation>
    <scope>NUCLEOTIDE SEQUENCE [LARGE SCALE GENOMIC DNA]</scope>
    <source>
        <strain evidence="11 12">159R</strain>
    </source>
</reference>
<dbReference type="GO" id="GO:0046872">
    <property type="term" value="F:metal ion binding"/>
    <property type="evidence" value="ECO:0007669"/>
    <property type="project" value="UniProtKB-KW"/>
</dbReference>
<feature type="domain" description="4Fe-4S ferredoxin-type" evidence="9">
    <location>
        <begin position="52"/>
        <end position="81"/>
    </location>
</feature>
<feature type="domain" description="4Fe-4S ferredoxin-type" evidence="9">
    <location>
        <begin position="84"/>
        <end position="109"/>
    </location>
</feature>
<evidence type="ECO:0000256" key="8">
    <source>
        <dbReference type="ARBA" id="ARBA00023014"/>
    </source>
</evidence>
<comment type="caution">
    <text evidence="11">The sequence shown here is derived from an EMBL/GenBank/DDBJ whole genome shotgun (WGS) entry which is preliminary data.</text>
</comment>
<evidence type="ECO:0000259" key="10">
    <source>
        <dbReference type="PROSITE" id="PS51918"/>
    </source>
</evidence>
<evidence type="ECO:0000256" key="7">
    <source>
        <dbReference type="ARBA" id="ARBA00023004"/>
    </source>
</evidence>
<dbReference type="Pfam" id="PF00037">
    <property type="entry name" value="Fer4"/>
    <property type="match status" value="1"/>
</dbReference>
<dbReference type="PROSITE" id="PS01087">
    <property type="entry name" value="RADICAL_ACTIVATING"/>
    <property type="match status" value="1"/>
</dbReference>
<keyword evidence="4" id="KW-0949">S-adenosyl-L-methionine</keyword>
<dbReference type="NCBIfam" id="TIGR02494">
    <property type="entry name" value="PFLE_PFLC"/>
    <property type="match status" value="1"/>
</dbReference>
<evidence type="ECO:0000313" key="11">
    <source>
        <dbReference type="EMBL" id="TCL07424.1"/>
    </source>
</evidence>
<evidence type="ECO:0000256" key="6">
    <source>
        <dbReference type="ARBA" id="ARBA00023002"/>
    </source>
</evidence>
<keyword evidence="5" id="KW-0479">Metal-binding</keyword>
<dbReference type="InterPro" id="IPR013785">
    <property type="entry name" value="Aldolase_TIM"/>
</dbReference>
<name>A0A4R1NI39_9GAMM</name>
<accession>A0A4R1NI39</accession>
<evidence type="ECO:0000256" key="2">
    <source>
        <dbReference type="ARBA" id="ARBA00009777"/>
    </source>
</evidence>
<protein>
    <submittedName>
        <fullName evidence="11">Cobalamin-independent glycerol dehydratase small subunit</fullName>
    </submittedName>
</protein>
<dbReference type="SFLD" id="SFLDG01118">
    <property type="entry name" value="activating_enzymes__group_2"/>
    <property type="match status" value="1"/>
</dbReference>
<dbReference type="InterPro" id="IPR012839">
    <property type="entry name" value="Organic_radical_activase"/>
</dbReference>
<dbReference type="RefSeq" id="WP_132927609.1">
    <property type="nucleotide sequence ID" value="NZ_SJOI01000001.1"/>
</dbReference>
<evidence type="ECO:0000256" key="1">
    <source>
        <dbReference type="ARBA" id="ARBA00001966"/>
    </source>
</evidence>
<dbReference type="PANTHER" id="PTHR30352">
    <property type="entry name" value="PYRUVATE FORMATE-LYASE-ACTIVATING ENZYME"/>
    <property type="match status" value="1"/>
</dbReference>
<dbReference type="PROSITE" id="PS00198">
    <property type="entry name" value="4FE4S_FER_1"/>
    <property type="match status" value="2"/>
</dbReference>
<dbReference type="GO" id="GO:0016491">
    <property type="term" value="F:oxidoreductase activity"/>
    <property type="evidence" value="ECO:0007669"/>
    <property type="project" value="UniProtKB-KW"/>
</dbReference>
<evidence type="ECO:0000256" key="3">
    <source>
        <dbReference type="ARBA" id="ARBA00022485"/>
    </source>
</evidence>
<dbReference type="InterPro" id="IPR017896">
    <property type="entry name" value="4Fe4S_Fe-S-bd"/>
</dbReference>
<dbReference type="InterPro" id="IPR034457">
    <property type="entry name" value="Organic_radical-activating"/>
</dbReference>
<dbReference type="SUPFAM" id="SSF102114">
    <property type="entry name" value="Radical SAM enzymes"/>
    <property type="match status" value="1"/>
</dbReference>
<dbReference type="Gene3D" id="3.20.20.70">
    <property type="entry name" value="Aldolase class I"/>
    <property type="match status" value="1"/>
</dbReference>
<dbReference type="InterPro" id="IPR058240">
    <property type="entry name" value="rSAM_sf"/>
</dbReference>